<evidence type="ECO:0000313" key="2">
    <source>
        <dbReference type="Proteomes" id="UP000265715"/>
    </source>
</evidence>
<keyword evidence="2" id="KW-1185">Reference proteome</keyword>
<dbReference type="EMBL" id="QXDL01000273">
    <property type="protein sequence ID" value="RIH78003.1"/>
    <property type="molecule type" value="Genomic_DNA"/>
</dbReference>
<protein>
    <submittedName>
        <fullName evidence="1">Uncharacterized protein</fullName>
    </submittedName>
</protein>
<gene>
    <name evidence="1" type="ORF">Mterra_03707</name>
</gene>
<reference evidence="1 2" key="1">
    <citation type="submission" date="2018-08" db="EMBL/GenBank/DDBJ databases">
        <title>Meiothermus terrae DSM 26712 genome sequencing project.</title>
        <authorList>
            <person name="Da Costa M.S."/>
            <person name="Albuquerque L."/>
            <person name="Raposo P."/>
            <person name="Froufe H.J.C."/>
            <person name="Barroso C.S."/>
            <person name="Egas C."/>
        </authorList>
    </citation>
    <scope>NUCLEOTIDE SEQUENCE [LARGE SCALE GENOMIC DNA]</scope>
    <source>
        <strain evidence="1 2">DSM 26712</strain>
    </source>
</reference>
<dbReference type="AlphaFoldDB" id="A0A399E377"/>
<organism evidence="1 2">
    <name type="scientific">Calidithermus terrae</name>
    <dbReference type="NCBI Taxonomy" id="1408545"/>
    <lineage>
        <taxon>Bacteria</taxon>
        <taxon>Thermotogati</taxon>
        <taxon>Deinococcota</taxon>
        <taxon>Deinococci</taxon>
        <taxon>Thermales</taxon>
        <taxon>Thermaceae</taxon>
        <taxon>Calidithermus</taxon>
    </lineage>
</organism>
<comment type="caution">
    <text evidence="1">The sequence shown here is derived from an EMBL/GenBank/DDBJ whole genome shotgun (WGS) entry which is preliminary data.</text>
</comment>
<name>A0A399E377_9DEIN</name>
<sequence length="204" mass="21726">MPPFAPIAGQLADLTPAVTRRLADPDETQWIQKGPGTDLSALPTGVVRLGPYRFHVSGAVMLKGARAAAADLPQSVTLELGGAKARALAFLHTTGWIGSQRYERVGSYTLTYADGSKATLALEYGRHLTSWLEPQVRTVVYEPVWRGKTADGLDAGLNALVWNNPKPELPIQSLTLESGGAAANPTLVGLTLLERSPYGAEAPR</sequence>
<proteinExistence type="predicted"/>
<accession>A0A399E377</accession>
<evidence type="ECO:0000313" key="1">
    <source>
        <dbReference type="EMBL" id="RIH78003.1"/>
    </source>
</evidence>
<dbReference type="Proteomes" id="UP000265715">
    <property type="component" value="Unassembled WGS sequence"/>
</dbReference>